<dbReference type="AlphaFoldDB" id="A0A3N0YY83"/>
<evidence type="ECO:0000313" key="3">
    <source>
        <dbReference type="Proteomes" id="UP000281406"/>
    </source>
</evidence>
<organism evidence="2 3">
    <name type="scientific">Anabarilius grahami</name>
    <name type="common">Kanglang fish</name>
    <name type="synonym">Barilius grahami</name>
    <dbReference type="NCBI Taxonomy" id="495550"/>
    <lineage>
        <taxon>Eukaryota</taxon>
        <taxon>Metazoa</taxon>
        <taxon>Chordata</taxon>
        <taxon>Craniata</taxon>
        <taxon>Vertebrata</taxon>
        <taxon>Euteleostomi</taxon>
        <taxon>Actinopterygii</taxon>
        <taxon>Neopterygii</taxon>
        <taxon>Teleostei</taxon>
        <taxon>Ostariophysi</taxon>
        <taxon>Cypriniformes</taxon>
        <taxon>Xenocyprididae</taxon>
        <taxon>Xenocypridinae</taxon>
        <taxon>Xenocypridinae incertae sedis</taxon>
        <taxon>Anabarilius</taxon>
    </lineage>
</organism>
<dbReference type="PROSITE" id="PS51752">
    <property type="entry name" value="JACALIN_LECTIN"/>
    <property type="match status" value="1"/>
</dbReference>
<dbReference type="InterPro" id="IPR001229">
    <property type="entry name" value="Jacalin-like_lectin_dom"/>
</dbReference>
<reference evidence="2 3" key="1">
    <citation type="submission" date="2018-10" db="EMBL/GenBank/DDBJ databases">
        <title>Genome assembly for a Yunnan-Guizhou Plateau 3E fish, Anabarilius grahami (Regan), and its evolutionary and genetic applications.</title>
        <authorList>
            <person name="Jiang W."/>
        </authorList>
    </citation>
    <scope>NUCLEOTIDE SEQUENCE [LARGE SCALE GENOMIC DNA]</scope>
    <source>
        <strain evidence="2">AG-KIZ</strain>
        <tissue evidence="2">Muscle</tissue>
    </source>
</reference>
<sequence>MVGGTGGYKTSFITPSISSIKKIRIHYEEEVLPYISVVQTSMTPHISKFKAIQVFFSAGYEITIGDTSTGKIREFLFADDDQIVSAKLWPNKNKDRVRGLEFVVAKSNGARRTFSIKAKDVGSPVTVDVKSGKCYGIVARFANEIDQLGFYFI</sequence>
<keyword evidence="3" id="KW-1185">Reference proteome</keyword>
<evidence type="ECO:0000313" key="2">
    <source>
        <dbReference type="EMBL" id="ROL51259.1"/>
    </source>
</evidence>
<dbReference type="EMBL" id="RJVU01019022">
    <property type="protein sequence ID" value="ROL51259.1"/>
    <property type="molecule type" value="Genomic_DNA"/>
</dbReference>
<dbReference type="Gene3D" id="2.100.10.30">
    <property type="entry name" value="Jacalin-like lectin domain"/>
    <property type="match status" value="1"/>
</dbReference>
<name>A0A3N0YY83_ANAGA</name>
<dbReference type="SUPFAM" id="SSF51101">
    <property type="entry name" value="Mannose-binding lectins"/>
    <property type="match status" value="1"/>
</dbReference>
<gene>
    <name evidence="2" type="ORF">DPX16_1501</name>
</gene>
<comment type="caution">
    <text evidence="2">The sequence shown here is derived from an EMBL/GenBank/DDBJ whole genome shotgun (WGS) entry which is preliminary data.</text>
</comment>
<dbReference type="InterPro" id="IPR036404">
    <property type="entry name" value="Jacalin-like_lectin_dom_sf"/>
</dbReference>
<evidence type="ECO:0000259" key="1">
    <source>
        <dbReference type="PROSITE" id="PS51752"/>
    </source>
</evidence>
<dbReference type="Pfam" id="PF01419">
    <property type="entry name" value="Jacalin"/>
    <property type="match status" value="1"/>
</dbReference>
<protein>
    <submittedName>
        <fullName evidence="2">Aerolysin-like protein</fullName>
    </submittedName>
</protein>
<dbReference type="Proteomes" id="UP000281406">
    <property type="component" value="Unassembled WGS sequence"/>
</dbReference>
<proteinExistence type="predicted"/>
<dbReference type="OrthoDB" id="8954335at2759"/>
<feature type="domain" description="Jacalin-type lectin" evidence="1">
    <location>
        <begin position="1"/>
        <end position="153"/>
    </location>
</feature>
<accession>A0A3N0YY83</accession>